<evidence type="ECO:0000256" key="1">
    <source>
        <dbReference type="ARBA" id="ARBA00022741"/>
    </source>
</evidence>
<dbReference type="AlphaFoldDB" id="K9AR83"/>
<keyword evidence="1" id="KW-0547">Nucleotide-binding</keyword>
<dbReference type="SMART" id="SM00797">
    <property type="entry name" value="AHS2"/>
    <property type="match status" value="1"/>
</dbReference>
<dbReference type="InterPro" id="IPR003778">
    <property type="entry name" value="CT_A_B"/>
</dbReference>
<feature type="domain" description="Carboxyltransferase" evidence="4">
    <location>
        <begin position="24"/>
        <end position="316"/>
    </location>
</feature>
<gene>
    <name evidence="5" type="ORF">C273_05050</name>
</gene>
<dbReference type="Pfam" id="PF02626">
    <property type="entry name" value="CT_A_B"/>
    <property type="match status" value="1"/>
</dbReference>
<keyword evidence="3" id="KW-0067">ATP-binding</keyword>
<evidence type="ECO:0000256" key="3">
    <source>
        <dbReference type="ARBA" id="ARBA00022840"/>
    </source>
</evidence>
<keyword evidence="2 5" id="KW-0378">Hydrolase</keyword>
<keyword evidence="6" id="KW-1185">Reference proteome</keyword>
<sequence length="338" mass="38054">MSIIIEDGGLFSSFQDLGRKGYEHLGIIASGALDSLAHEIANRLVGNDKNEATLEMTHKMARIRFTEPTLIAITGAHFKAHVGDMSIYPSKLYRLEKGDVLTFTDHTKSTRAYLAVAGGFELDTWLGSTSTDMISKLGGFHGRTLKAGDEINMKRDYNERHHKLFENLEKSKKATWGVDGYTLSLNYLSDVIHVIKSKGAEDFTEATKKQFTTNEYKLTSKANRVGIVLDGVPIKAYYDDMPPHQAVKRGSIQVKRDGTPIILLNDHYTLGSYPQLGTVASYHISKISQKPQGAKLKFQYIDIEQAEKNLIKYDRWVNQLFHCIEFKMQEEMAKVVKS</sequence>
<dbReference type="PANTHER" id="PTHR43309:SF5">
    <property type="entry name" value="5-OXOPROLINASE SUBUNIT C"/>
    <property type="match status" value="1"/>
</dbReference>
<dbReference type="SUPFAM" id="SSF50891">
    <property type="entry name" value="Cyclophilin-like"/>
    <property type="match status" value="1"/>
</dbReference>
<dbReference type="GO" id="GO:0005524">
    <property type="term" value="F:ATP binding"/>
    <property type="evidence" value="ECO:0007669"/>
    <property type="project" value="UniProtKB-KW"/>
</dbReference>
<dbReference type="NCBIfam" id="TIGR00724">
    <property type="entry name" value="urea_amlyse_rel"/>
    <property type="match status" value="1"/>
</dbReference>
<dbReference type="eggNOG" id="COG1984">
    <property type="taxonomic scope" value="Bacteria"/>
</dbReference>
<dbReference type="PANTHER" id="PTHR43309">
    <property type="entry name" value="5-OXOPROLINASE SUBUNIT C"/>
    <property type="match status" value="1"/>
</dbReference>
<dbReference type="InterPro" id="IPR052708">
    <property type="entry name" value="PxpC"/>
</dbReference>
<dbReference type="EMBL" id="AMSQ01000006">
    <property type="protein sequence ID" value="EKU48551.1"/>
    <property type="molecule type" value="Genomic_DNA"/>
</dbReference>
<reference evidence="5 6" key="1">
    <citation type="journal article" date="2013" name="Genome Announc.">
        <title>Genome Sequence of Staphylococcus massiliensis Strain S46, Isolated from the Surface of Healthy Human Skin.</title>
        <authorList>
            <person name="Srivastav R."/>
            <person name="Singh A."/>
            <person name="Jangir P.K."/>
            <person name="Kumari C."/>
            <person name="Muduli S."/>
            <person name="Sharma R."/>
        </authorList>
    </citation>
    <scope>NUCLEOTIDE SEQUENCE [LARGE SCALE GENOMIC DNA]</scope>
    <source>
        <strain evidence="5 6">S46</strain>
    </source>
</reference>
<dbReference type="Gene3D" id="2.40.100.10">
    <property type="entry name" value="Cyclophilin-like"/>
    <property type="match status" value="1"/>
</dbReference>
<accession>K9AR83</accession>
<dbReference type="PATRIC" id="fig|1229783.3.peg.1018"/>
<dbReference type="GO" id="GO:0016787">
    <property type="term" value="F:hydrolase activity"/>
    <property type="evidence" value="ECO:0007669"/>
    <property type="project" value="UniProtKB-KW"/>
</dbReference>
<evidence type="ECO:0000259" key="4">
    <source>
        <dbReference type="SMART" id="SM00797"/>
    </source>
</evidence>
<name>K9AR83_9STAP</name>
<proteinExistence type="predicted"/>
<dbReference type="STRING" id="1229783.C273_05050"/>
<evidence type="ECO:0000313" key="6">
    <source>
        <dbReference type="Proteomes" id="UP000009885"/>
    </source>
</evidence>
<dbReference type="RefSeq" id="WP_009383116.1">
    <property type="nucleotide sequence ID" value="NZ_AMSQ01000006.1"/>
</dbReference>
<comment type="caution">
    <text evidence="5">The sequence shown here is derived from an EMBL/GenBank/DDBJ whole genome shotgun (WGS) entry which is preliminary data.</text>
</comment>
<organism evidence="5 6">
    <name type="scientific">Staphylococcus massiliensis S46</name>
    <dbReference type="NCBI Taxonomy" id="1229783"/>
    <lineage>
        <taxon>Bacteria</taxon>
        <taxon>Bacillati</taxon>
        <taxon>Bacillota</taxon>
        <taxon>Bacilli</taxon>
        <taxon>Bacillales</taxon>
        <taxon>Staphylococcaceae</taxon>
        <taxon>Staphylococcus</taxon>
    </lineage>
</organism>
<evidence type="ECO:0000313" key="5">
    <source>
        <dbReference type="EMBL" id="EKU48551.1"/>
    </source>
</evidence>
<protein>
    <submittedName>
        <fullName evidence="5">Allophanate hydrolase subunit 2</fullName>
    </submittedName>
</protein>
<dbReference type="OrthoDB" id="9782422at2"/>
<evidence type="ECO:0000256" key="2">
    <source>
        <dbReference type="ARBA" id="ARBA00022801"/>
    </source>
</evidence>
<dbReference type="InterPro" id="IPR029000">
    <property type="entry name" value="Cyclophilin-like_dom_sf"/>
</dbReference>
<dbReference type="Proteomes" id="UP000009885">
    <property type="component" value="Unassembled WGS sequence"/>
</dbReference>